<dbReference type="InterPro" id="IPR001128">
    <property type="entry name" value="Cyt_P450"/>
</dbReference>
<reference evidence="11" key="1">
    <citation type="submission" date="2016-10" db="EMBL/GenBank/DDBJ databases">
        <authorList>
            <person name="Varghese N."/>
            <person name="Submissions S."/>
        </authorList>
    </citation>
    <scope>NUCLEOTIDE SEQUENCE [LARGE SCALE GENOMIC DNA]</scope>
    <source>
        <strain evidence="11">GAS369</strain>
    </source>
</reference>
<evidence type="ECO:0000256" key="3">
    <source>
        <dbReference type="ARBA" id="ARBA00022617"/>
    </source>
</evidence>
<evidence type="ECO:0000313" key="11">
    <source>
        <dbReference type="Proteomes" id="UP000243904"/>
    </source>
</evidence>
<keyword evidence="7 9" id="KW-0503">Monooxygenase</keyword>
<dbReference type="SUPFAM" id="SSF48264">
    <property type="entry name" value="Cytochrome P450"/>
    <property type="match status" value="1"/>
</dbReference>
<keyword evidence="5 9" id="KW-0560">Oxidoreductase</keyword>
<comment type="cofactor">
    <cofactor evidence="1">
        <name>heme</name>
        <dbReference type="ChEBI" id="CHEBI:30413"/>
    </cofactor>
</comment>
<evidence type="ECO:0000256" key="7">
    <source>
        <dbReference type="ARBA" id="ARBA00023033"/>
    </source>
</evidence>
<dbReference type="GO" id="GO:0005506">
    <property type="term" value="F:iron ion binding"/>
    <property type="evidence" value="ECO:0007669"/>
    <property type="project" value="InterPro"/>
</dbReference>
<comment type="similarity">
    <text evidence="2 9">Belongs to the cytochrome P450 family.</text>
</comment>
<dbReference type="PANTHER" id="PTHR46696:SF1">
    <property type="entry name" value="CYTOCHROME P450 YJIB-RELATED"/>
    <property type="match status" value="1"/>
</dbReference>
<evidence type="ECO:0008006" key="12">
    <source>
        <dbReference type="Google" id="ProtNLM"/>
    </source>
</evidence>
<sequence length="409" mass="45999">MNGQVQTAATEPLFNPLSPDFIRDPYPHYERLRTTDPIHRSAQGSFVASRHADASLVLRDKRFGKDYVDRTIRRYGPKIMEEPVFRSMSHWMLQQDPPDHTRLRGLVVKAFTARRVEDMRPRIQQVVDQTLDAVVGQGHMDLIEDFAFRLPVTIICDMLGIPEDHREVFYKSSRDGGRLLDPVTLTPAEIQHGNAGNAMAQMYFQQLFELRRRSPGDDLTTQLVQAEEDGSKLSNEELTANIILLFGAGHETTVNLIGNGLLALHRNPDQLALLKSNPALITNAIEEFLRYDSSVQMTGRVALEDVEIGGKTIPKGESMLCLLGSANRDPAVYPDRPDRLDVTRPNVRPLSFGGGIHFCLGAQLARIEAEIAISTLLRRLPELRLDNAENPEWRPTFVLRGLKVLPASW</sequence>
<dbReference type="InterPro" id="IPR017972">
    <property type="entry name" value="Cyt_P450_CS"/>
</dbReference>
<dbReference type="PROSITE" id="PS00086">
    <property type="entry name" value="CYTOCHROME_P450"/>
    <property type="match status" value="1"/>
</dbReference>
<dbReference type="GO" id="GO:0004497">
    <property type="term" value="F:monooxygenase activity"/>
    <property type="evidence" value="ECO:0007669"/>
    <property type="project" value="UniProtKB-KW"/>
</dbReference>
<evidence type="ECO:0000256" key="5">
    <source>
        <dbReference type="ARBA" id="ARBA00023002"/>
    </source>
</evidence>
<proteinExistence type="inferred from homology"/>
<dbReference type="RefSeq" id="WP_146688173.1">
    <property type="nucleotide sequence ID" value="NZ_LT629750.1"/>
</dbReference>
<dbReference type="PRINTS" id="PR00359">
    <property type="entry name" value="BP450"/>
</dbReference>
<dbReference type="PANTHER" id="PTHR46696">
    <property type="entry name" value="P450, PUTATIVE (EUROFUNG)-RELATED"/>
    <property type="match status" value="1"/>
</dbReference>
<dbReference type="Proteomes" id="UP000243904">
    <property type="component" value="Chromosome I"/>
</dbReference>
<evidence type="ECO:0000256" key="9">
    <source>
        <dbReference type="RuleBase" id="RU000461"/>
    </source>
</evidence>
<keyword evidence="3 9" id="KW-0349">Heme</keyword>
<evidence type="ECO:0000313" key="10">
    <source>
        <dbReference type="EMBL" id="SDS87247.1"/>
    </source>
</evidence>
<dbReference type="InterPro" id="IPR036396">
    <property type="entry name" value="Cyt_P450_sf"/>
</dbReference>
<evidence type="ECO:0000256" key="2">
    <source>
        <dbReference type="ARBA" id="ARBA00010617"/>
    </source>
</evidence>
<name>A0A1H1VQS4_9BRAD</name>
<gene>
    <name evidence="10" type="ORF">SAMN05444158_3518</name>
</gene>
<dbReference type="AlphaFoldDB" id="A0A1H1VQS4"/>
<evidence type="ECO:0000256" key="8">
    <source>
        <dbReference type="ARBA" id="ARBA00043906"/>
    </source>
</evidence>
<dbReference type="GO" id="GO:0016705">
    <property type="term" value="F:oxidoreductase activity, acting on paired donors, with incorporation or reduction of molecular oxygen"/>
    <property type="evidence" value="ECO:0007669"/>
    <property type="project" value="InterPro"/>
</dbReference>
<protein>
    <recommendedName>
        <fullName evidence="12">Cytochrome P450</fullName>
    </recommendedName>
</protein>
<dbReference type="Pfam" id="PF00067">
    <property type="entry name" value="p450"/>
    <property type="match status" value="1"/>
</dbReference>
<organism evidence="10 11">
    <name type="scientific">Bradyrhizobium canariense</name>
    <dbReference type="NCBI Taxonomy" id="255045"/>
    <lineage>
        <taxon>Bacteria</taxon>
        <taxon>Pseudomonadati</taxon>
        <taxon>Pseudomonadota</taxon>
        <taxon>Alphaproteobacteria</taxon>
        <taxon>Hyphomicrobiales</taxon>
        <taxon>Nitrobacteraceae</taxon>
        <taxon>Bradyrhizobium</taxon>
    </lineage>
</organism>
<evidence type="ECO:0000256" key="4">
    <source>
        <dbReference type="ARBA" id="ARBA00022723"/>
    </source>
</evidence>
<keyword evidence="11" id="KW-1185">Reference proteome</keyword>
<dbReference type="GO" id="GO:0020037">
    <property type="term" value="F:heme binding"/>
    <property type="evidence" value="ECO:0007669"/>
    <property type="project" value="InterPro"/>
</dbReference>
<dbReference type="EMBL" id="LT629750">
    <property type="protein sequence ID" value="SDS87247.1"/>
    <property type="molecule type" value="Genomic_DNA"/>
</dbReference>
<comment type="function">
    <text evidence="8">Cytochromes P450 are a group of heme-thiolate monooxygenases. They oxidize a variety of structurally unrelated compounds, including steroids, fatty acids, and xenobiotics.</text>
</comment>
<evidence type="ECO:0000256" key="6">
    <source>
        <dbReference type="ARBA" id="ARBA00023004"/>
    </source>
</evidence>
<dbReference type="Gene3D" id="1.10.630.10">
    <property type="entry name" value="Cytochrome P450"/>
    <property type="match status" value="1"/>
</dbReference>
<evidence type="ECO:0000256" key="1">
    <source>
        <dbReference type="ARBA" id="ARBA00001971"/>
    </source>
</evidence>
<dbReference type="InterPro" id="IPR002397">
    <property type="entry name" value="Cyt_P450_B"/>
</dbReference>
<keyword evidence="6 9" id="KW-0408">Iron</keyword>
<dbReference type="FunFam" id="1.10.630.10:FF:000018">
    <property type="entry name" value="Cytochrome P450 monooxygenase"/>
    <property type="match status" value="1"/>
</dbReference>
<keyword evidence="4 9" id="KW-0479">Metal-binding</keyword>
<accession>A0A1H1VQS4</accession>
<dbReference type="CDD" id="cd20625">
    <property type="entry name" value="CYP164-like"/>
    <property type="match status" value="1"/>
</dbReference>